<feature type="transmembrane region" description="Helical" evidence="8">
    <location>
        <begin position="234"/>
        <end position="251"/>
    </location>
</feature>
<dbReference type="InterPro" id="IPR000537">
    <property type="entry name" value="UbiA_prenyltransferase"/>
</dbReference>
<keyword evidence="5 8" id="KW-0350">Heme biosynthesis</keyword>
<evidence type="ECO:0000256" key="6">
    <source>
        <dbReference type="ARBA" id="ARBA00023136"/>
    </source>
</evidence>
<comment type="subunit">
    <text evidence="8">Interacts with CtaA.</text>
</comment>
<dbReference type="PANTHER" id="PTHR43448:SF2">
    <property type="entry name" value="PROTOHEME IX FARNESYLTRANSFERASE, MITOCHONDRIAL"/>
    <property type="match status" value="1"/>
</dbReference>
<feature type="transmembrane region" description="Helical" evidence="8">
    <location>
        <begin position="257"/>
        <end position="277"/>
    </location>
</feature>
<dbReference type="PANTHER" id="PTHR43448">
    <property type="entry name" value="PROTOHEME IX FARNESYLTRANSFERASE, MITOCHONDRIAL"/>
    <property type="match status" value="1"/>
</dbReference>
<dbReference type="InterPro" id="IPR044878">
    <property type="entry name" value="UbiA_sf"/>
</dbReference>
<comment type="pathway">
    <text evidence="8">Porphyrin-containing compound metabolism; heme O biosynthesis; heme O from protoheme: step 1/1.</text>
</comment>
<comment type="subcellular location">
    <subcellularLocation>
        <location evidence="8">Cell membrane</location>
        <topology evidence="8">Multi-pass membrane protein</topology>
    </subcellularLocation>
    <subcellularLocation>
        <location evidence="1">Membrane</location>
        <topology evidence="1">Multi-pass membrane protein</topology>
    </subcellularLocation>
</comment>
<reference evidence="10" key="1">
    <citation type="journal article" date="2019" name="Int. J. Syst. Evol. Microbiol.">
        <title>The Global Catalogue of Microorganisms (GCM) 10K type strain sequencing project: providing services to taxonomists for standard genome sequencing and annotation.</title>
        <authorList>
            <consortium name="The Broad Institute Genomics Platform"/>
            <consortium name="The Broad Institute Genome Sequencing Center for Infectious Disease"/>
            <person name="Wu L."/>
            <person name="Ma J."/>
        </authorList>
    </citation>
    <scope>NUCLEOTIDE SEQUENCE [LARGE SCALE GENOMIC DNA]</scope>
    <source>
        <strain evidence="10">IBRC-M 10813</strain>
    </source>
</reference>
<evidence type="ECO:0000256" key="5">
    <source>
        <dbReference type="ARBA" id="ARBA00023133"/>
    </source>
</evidence>
<evidence type="ECO:0000256" key="3">
    <source>
        <dbReference type="ARBA" id="ARBA00022692"/>
    </source>
</evidence>
<keyword evidence="8" id="KW-1003">Cell membrane</keyword>
<dbReference type="GO" id="GO:0008495">
    <property type="term" value="F:protoheme IX farnesyltransferase activity"/>
    <property type="evidence" value="ECO:0007669"/>
    <property type="project" value="UniProtKB-EC"/>
</dbReference>
<feature type="transmembrane region" description="Helical" evidence="8">
    <location>
        <begin position="111"/>
        <end position="129"/>
    </location>
</feature>
<keyword evidence="3 8" id="KW-0812">Transmembrane</keyword>
<dbReference type="NCBIfam" id="TIGR01473">
    <property type="entry name" value="cyoE_ctaB"/>
    <property type="match status" value="1"/>
</dbReference>
<feature type="transmembrane region" description="Helical" evidence="8">
    <location>
        <begin position="61"/>
        <end position="85"/>
    </location>
</feature>
<proteinExistence type="inferred from homology"/>
<comment type="catalytic activity">
    <reaction evidence="7 8">
        <text>heme b + (2E,6E)-farnesyl diphosphate + H2O = Fe(II)-heme o + diphosphate</text>
        <dbReference type="Rhea" id="RHEA:28070"/>
        <dbReference type="ChEBI" id="CHEBI:15377"/>
        <dbReference type="ChEBI" id="CHEBI:33019"/>
        <dbReference type="ChEBI" id="CHEBI:60344"/>
        <dbReference type="ChEBI" id="CHEBI:60530"/>
        <dbReference type="ChEBI" id="CHEBI:175763"/>
        <dbReference type="EC" id="2.5.1.141"/>
    </reaction>
</comment>
<dbReference type="Pfam" id="PF01040">
    <property type="entry name" value="UbiA"/>
    <property type="match status" value="1"/>
</dbReference>
<feature type="transmembrane region" description="Helical" evidence="8">
    <location>
        <begin position="159"/>
        <end position="179"/>
    </location>
</feature>
<feature type="transmembrane region" description="Helical" evidence="8">
    <location>
        <begin position="38"/>
        <end position="55"/>
    </location>
</feature>
<evidence type="ECO:0000256" key="2">
    <source>
        <dbReference type="ARBA" id="ARBA00022679"/>
    </source>
</evidence>
<dbReference type="InterPro" id="IPR030470">
    <property type="entry name" value="UbiA_prenylTrfase_CS"/>
</dbReference>
<dbReference type="HAMAP" id="MF_00154">
    <property type="entry name" value="CyoE_CtaB"/>
    <property type="match status" value="1"/>
</dbReference>
<dbReference type="EMBL" id="JBHSAP010000015">
    <property type="protein sequence ID" value="MFC4077686.1"/>
    <property type="molecule type" value="Genomic_DNA"/>
</dbReference>
<evidence type="ECO:0000256" key="1">
    <source>
        <dbReference type="ARBA" id="ARBA00004141"/>
    </source>
</evidence>
<evidence type="ECO:0000256" key="7">
    <source>
        <dbReference type="ARBA" id="ARBA00047690"/>
    </source>
</evidence>
<evidence type="ECO:0000313" key="10">
    <source>
        <dbReference type="Proteomes" id="UP001595843"/>
    </source>
</evidence>
<dbReference type="EC" id="2.5.1.141" evidence="8"/>
<name>A0ABV8JG10_9BACL</name>
<dbReference type="PROSITE" id="PS00943">
    <property type="entry name" value="UBIA"/>
    <property type="match status" value="1"/>
</dbReference>
<protein>
    <recommendedName>
        <fullName evidence="8">Protoheme IX farnesyltransferase</fullName>
        <ecNumber evidence="8">2.5.1.141</ecNumber>
    </recommendedName>
    <alternativeName>
        <fullName evidence="8">Heme B farnesyltransferase</fullName>
    </alternativeName>
    <alternativeName>
        <fullName evidence="8">Heme O synthase</fullName>
    </alternativeName>
</protein>
<feature type="transmembrane region" description="Helical" evidence="8">
    <location>
        <begin position="289"/>
        <end position="306"/>
    </location>
</feature>
<dbReference type="Gene3D" id="1.10.357.140">
    <property type="entry name" value="UbiA prenyltransferase"/>
    <property type="match status" value="1"/>
</dbReference>
<organism evidence="9 10">
    <name type="scientific">Salinithrix halophila</name>
    <dbReference type="NCBI Taxonomy" id="1485204"/>
    <lineage>
        <taxon>Bacteria</taxon>
        <taxon>Bacillati</taxon>
        <taxon>Bacillota</taxon>
        <taxon>Bacilli</taxon>
        <taxon>Bacillales</taxon>
        <taxon>Thermoactinomycetaceae</taxon>
        <taxon>Salinithrix</taxon>
    </lineage>
</organism>
<feature type="transmembrane region" description="Helical" evidence="8">
    <location>
        <begin position="185"/>
        <end position="206"/>
    </location>
</feature>
<dbReference type="RefSeq" id="WP_380705491.1">
    <property type="nucleotide sequence ID" value="NZ_JBHSAP010000015.1"/>
</dbReference>
<dbReference type="CDD" id="cd13957">
    <property type="entry name" value="PT_UbiA_Cox10"/>
    <property type="match status" value="1"/>
</dbReference>
<feature type="transmembrane region" description="Helical" evidence="8">
    <location>
        <begin position="135"/>
        <end position="152"/>
    </location>
</feature>
<keyword evidence="2 8" id="KW-0808">Transferase</keyword>
<evidence type="ECO:0000256" key="4">
    <source>
        <dbReference type="ARBA" id="ARBA00022989"/>
    </source>
</evidence>
<keyword evidence="6 8" id="KW-0472">Membrane</keyword>
<evidence type="ECO:0000256" key="8">
    <source>
        <dbReference type="HAMAP-Rule" id="MF_00154"/>
    </source>
</evidence>
<dbReference type="NCBIfam" id="NF003349">
    <property type="entry name" value="PRK04375.1-2"/>
    <property type="match status" value="1"/>
</dbReference>
<dbReference type="InterPro" id="IPR006369">
    <property type="entry name" value="Protohaem_IX_farnesylTrfase"/>
</dbReference>
<gene>
    <name evidence="9" type="primary">cyoE</name>
    <name evidence="8" type="synonym">ctaB</name>
    <name evidence="9" type="ORF">ACFOUO_12840</name>
</gene>
<comment type="caution">
    <text evidence="9">The sequence shown here is derived from an EMBL/GenBank/DDBJ whole genome shotgun (WGS) entry which is preliminary data.</text>
</comment>
<comment type="function">
    <text evidence="8">Converts heme B (protoheme IX) to heme O by substitution of the vinyl group on carbon 2 of heme B porphyrin ring with a hydroxyethyl farnesyl side group.</text>
</comment>
<accession>A0ABV8JG10</accession>
<dbReference type="NCBIfam" id="NF003348">
    <property type="entry name" value="PRK04375.1-1"/>
    <property type="match status" value="1"/>
</dbReference>
<comment type="miscellaneous">
    <text evidence="8">Carbon 2 of the heme B porphyrin ring is defined according to the Fischer nomenclature.</text>
</comment>
<keyword evidence="10" id="KW-1185">Reference proteome</keyword>
<comment type="similarity">
    <text evidence="8">Belongs to the UbiA prenyltransferase family. Protoheme IX farnesyltransferase subfamily.</text>
</comment>
<dbReference type="Proteomes" id="UP001595843">
    <property type="component" value="Unassembled WGS sequence"/>
</dbReference>
<sequence length="312" mass="33955">MERPMTQEPSAGFLTGEARSGVSGRATWRDFWVLTKPGINASNLMAAFTGFWLAGHHSFDFGLLLATLLGTALVIAGGCAVNNYIDRDIDPLMARTKDRPVPTGRIRPQTALWMGLILGLAGVAVLVALVNPLSALLAAVGFFVYVFVYTAWTKRTTPLNTVVGSISGAVPPMIGWVAVTGGLDWPAWVLFLFMFVWQPPHFFALAMMKTEDYRAAGIPMLPVVKGFAETKRQTLFFVILILPASLLLYAAGVVGWIYLGTAIVLGGGFIYLALSGYSSKDDEAWARRLFLYSLFYLTLMQVAMFLDPAVLG</sequence>
<keyword evidence="4 8" id="KW-1133">Transmembrane helix</keyword>
<evidence type="ECO:0000313" key="9">
    <source>
        <dbReference type="EMBL" id="MFC4077686.1"/>
    </source>
</evidence>